<gene>
    <name evidence="8" type="ORF">EDS130_LOCUS11721</name>
    <name evidence="9" type="ORF">XAT740_LOCUS40218</name>
</gene>
<dbReference type="Pfam" id="PF01974">
    <property type="entry name" value="tRNA_int_endo"/>
    <property type="match status" value="1"/>
</dbReference>
<dbReference type="GO" id="GO:0005634">
    <property type="term" value="C:nucleus"/>
    <property type="evidence" value="ECO:0007669"/>
    <property type="project" value="UniProtKB-ARBA"/>
</dbReference>
<evidence type="ECO:0000256" key="4">
    <source>
        <dbReference type="ARBA" id="ARBA00023239"/>
    </source>
</evidence>
<keyword evidence="3" id="KW-0819">tRNA processing</keyword>
<comment type="catalytic activity">
    <reaction evidence="5">
        <text>pretRNA = a 3'-half-tRNA molecule with a 5'-OH end + a 5'-half-tRNA molecule with a 2',3'-cyclic phosphate end + an intron with a 2',3'-cyclic phosphate and a 5'-hydroxyl terminus.</text>
        <dbReference type="EC" id="4.6.1.16"/>
    </reaction>
</comment>
<dbReference type="InterPro" id="IPR011856">
    <property type="entry name" value="tRNA_endonuc-like_dom_sf"/>
</dbReference>
<feature type="domain" description="TSEN34 N-terminal" evidence="7">
    <location>
        <begin position="9"/>
        <end position="73"/>
    </location>
</feature>
<dbReference type="InterPro" id="IPR059049">
    <property type="entry name" value="TSEN34_N"/>
</dbReference>
<name>A0A815TY30_ADIRI</name>
<dbReference type="SUPFAM" id="SSF53032">
    <property type="entry name" value="tRNA-intron endonuclease catalytic domain-like"/>
    <property type="match status" value="1"/>
</dbReference>
<dbReference type="GO" id="GO:0000213">
    <property type="term" value="F:tRNA-intron lyase activity"/>
    <property type="evidence" value="ECO:0007669"/>
    <property type="project" value="UniProtKB-EC"/>
</dbReference>
<dbReference type="EMBL" id="CAJNOR010004553">
    <property type="protein sequence ID" value="CAF1511037.1"/>
    <property type="molecule type" value="Genomic_DNA"/>
</dbReference>
<dbReference type="OrthoDB" id="48041at2759"/>
<keyword evidence="4" id="KW-0456">Lyase</keyword>
<evidence type="ECO:0000256" key="1">
    <source>
        <dbReference type="ARBA" id="ARBA00008078"/>
    </source>
</evidence>
<reference evidence="9" key="1">
    <citation type="submission" date="2021-02" db="EMBL/GenBank/DDBJ databases">
        <authorList>
            <person name="Nowell W R."/>
        </authorList>
    </citation>
    <scope>NUCLEOTIDE SEQUENCE</scope>
</reference>
<dbReference type="PANTHER" id="PTHR13070:SF0">
    <property type="entry name" value="TRNA-SPLICING ENDONUCLEASE SUBUNIT SEN34"/>
    <property type="match status" value="1"/>
</dbReference>
<evidence type="ECO:0000256" key="5">
    <source>
        <dbReference type="ARBA" id="ARBA00034031"/>
    </source>
</evidence>
<accession>A0A815TY30</accession>
<dbReference type="GO" id="GO:0000379">
    <property type="term" value="P:tRNA-type intron splice site recognition and cleavage"/>
    <property type="evidence" value="ECO:0007669"/>
    <property type="project" value="TreeGrafter"/>
</dbReference>
<dbReference type="Pfam" id="PF26577">
    <property type="entry name" value="TSEN34_N"/>
    <property type="match status" value="1"/>
</dbReference>
<dbReference type="InterPro" id="IPR006677">
    <property type="entry name" value="tRNA_intron_Endonuc_cat-like"/>
</dbReference>
<evidence type="ECO:0000256" key="2">
    <source>
        <dbReference type="ARBA" id="ARBA00012573"/>
    </source>
</evidence>
<proteinExistence type="inferred from homology"/>
<dbReference type="CDD" id="cd22363">
    <property type="entry name" value="tRNA-intron_lyase_C"/>
    <property type="match status" value="1"/>
</dbReference>
<comment type="caution">
    <text evidence="9">The sequence shown here is derived from an EMBL/GenBank/DDBJ whole genome shotgun (WGS) entry which is preliminary data.</text>
</comment>
<dbReference type="InterPro" id="IPR036167">
    <property type="entry name" value="tRNA_intron_Endo_cat-like_sf"/>
</dbReference>
<dbReference type="Gene3D" id="3.40.1350.10">
    <property type="match status" value="1"/>
</dbReference>
<dbReference type="Proteomes" id="UP000663828">
    <property type="component" value="Unassembled WGS sequence"/>
</dbReference>
<evidence type="ECO:0000313" key="10">
    <source>
        <dbReference type="Proteomes" id="UP000663828"/>
    </source>
</evidence>
<evidence type="ECO:0000313" key="9">
    <source>
        <dbReference type="EMBL" id="CAF1511037.1"/>
    </source>
</evidence>
<feature type="domain" description="tRNA intron endonuclease catalytic" evidence="6">
    <location>
        <begin position="213"/>
        <end position="301"/>
    </location>
</feature>
<dbReference type="PANTHER" id="PTHR13070">
    <property type="entry name" value="TRNA-SPLICING ENDONUCLEASE SUBUNIT SEN34-RELATED"/>
    <property type="match status" value="1"/>
</dbReference>
<dbReference type="AlphaFoldDB" id="A0A815TY30"/>
<comment type="similarity">
    <text evidence="1">Belongs to the tRNA-intron endonuclease family.</text>
</comment>
<evidence type="ECO:0000256" key="3">
    <source>
        <dbReference type="ARBA" id="ARBA00022694"/>
    </source>
</evidence>
<dbReference type="Proteomes" id="UP000663852">
    <property type="component" value="Unassembled WGS sequence"/>
</dbReference>
<evidence type="ECO:0000313" key="8">
    <source>
        <dbReference type="EMBL" id="CAF0939063.1"/>
    </source>
</evidence>
<protein>
    <recommendedName>
        <fullName evidence="2">tRNA-intron lyase</fullName>
        <ecNumber evidence="2">4.6.1.16</ecNumber>
    </recommendedName>
</protein>
<organism evidence="9 10">
    <name type="scientific">Adineta ricciae</name>
    <name type="common">Rotifer</name>
    <dbReference type="NCBI Taxonomy" id="249248"/>
    <lineage>
        <taxon>Eukaryota</taxon>
        <taxon>Metazoa</taxon>
        <taxon>Spiralia</taxon>
        <taxon>Gnathifera</taxon>
        <taxon>Rotifera</taxon>
        <taxon>Eurotatoria</taxon>
        <taxon>Bdelloidea</taxon>
        <taxon>Adinetida</taxon>
        <taxon>Adinetidae</taxon>
        <taxon>Adineta</taxon>
    </lineage>
</organism>
<evidence type="ECO:0000259" key="7">
    <source>
        <dbReference type="Pfam" id="PF26577"/>
    </source>
</evidence>
<evidence type="ECO:0000259" key="6">
    <source>
        <dbReference type="Pfam" id="PF01974"/>
    </source>
</evidence>
<sequence length="309" mass="35780">MAAPIHCFLIDNQYGLVFNPESIRLLRQQHRIIGLLTGNLPQYPRQNQQLGIPLQLSLQQCHFLSTHNIICMYQIVFPITDKQEDHLAYLTELDNKFQDQKITNGHERINEILLNRDYILQSNRHSSFGDSSELDPAISSLLETNNAWQNSSRSMDDHERHILLHIIKQRLQQFTIDHMLITQPLESIRSDHLVQSITADQLKRYLTSPLQQLQCDVFADLYAKNYWISDGMKFGGDYLVYLDDPSKCHSSFIVTCFLRNEVQTNSTAIPLTHLIARCRVAVNVKKISVLATRKSTNEIEYLTINWNGF</sequence>
<dbReference type="EMBL" id="CAJNOJ010000043">
    <property type="protein sequence ID" value="CAF0939063.1"/>
    <property type="molecule type" value="Genomic_DNA"/>
</dbReference>
<dbReference type="GO" id="GO:0003676">
    <property type="term" value="F:nucleic acid binding"/>
    <property type="evidence" value="ECO:0007669"/>
    <property type="project" value="InterPro"/>
</dbReference>
<dbReference type="EC" id="4.6.1.16" evidence="2"/>
<keyword evidence="10" id="KW-1185">Reference proteome</keyword>